<dbReference type="Proteomes" id="UP000181941">
    <property type="component" value="Unassembled WGS sequence"/>
</dbReference>
<reference evidence="2 3" key="1">
    <citation type="journal article" date="2016" name="Environ. Microbiol.">
        <title>Genomic resolution of a cold subsurface aquifer community provides metabolic insights for novel microbes adapted to high CO concentrations.</title>
        <authorList>
            <person name="Probst A.J."/>
            <person name="Castelle C.J."/>
            <person name="Singh A."/>
            <person name="Brown C.T."/>
            <person name="Anantharaman K."/>
            <person name="Sharon I."/>
            <person name="Hug L.A."/>
            <person name="Burstein D."/>
            <person name="Emerson J.B."/>
            <person name="Thomas B.C."/>
            <person name="Banfield J.F."/>
        </authorList>
    </citation>
    <scope>NUCLEOTIDE SEQUENCE [LARGE SCALE GENOMIC DNA]</scope>
    <source>
        <strain evidence="2">CG1_02_32_51</strain>
    </source>
</reference>
<dbReference type="EMBL" id="MNVC01000003">
    <property type="protein sequence ID" value="OIO20500.1"/>
    <property type="molecule type" value="Genomic_DNA"/>
</dbReference>
<evidence type="ECO:0000313" key="2">
    <source>
        <dbReference type="EMBL" id="OIO20500.1"/>
    </source>
</evidence>
<organism evidence="2 3">
    <name type="scientific">Candidatus Magasanikbacteria bacterium CG1_02_32_51</name>
    <dbReference type="NCBI Taxonomy" id="1805238"/>
    <lineage>
        <taxon>Bacteria</taxon>
        <taxon>Candidatus Magasanikiibacteriota</taxon>
    </lineage>
</organism>
<name>A0A1J4U790_9BACT</name>
<comment type="caution">
    <text evidence="2">The sequence shown here is derived from an EMBL/GenBank/DDBJ whole genome shotgun (WGS) entry which is preliminary data.</text>
</comment>
<protein>
    <submittedName>
        <fullName evidence="2">Uncharacterized protein</fullName>
    </submittedName>
</protein>
<sequence length="89" mass="9995">MDQPAKKSKKPARIPPQTPPARGQMQKQKSAEVLPNPFPQKIVLAKLSLHFAPPHCLNTWKAEPQKVKCLELSVGTPIVWHAILWTADR</sequence>
<gene>
    <name evidence="2" type="ORF">AUJ23_00265</name>
</gene>
<feature type="region of interest" description="Disordered" evidence="1">
    <location>
        <begin position="1"/>
        <end position="34"/>
    </location>
</feature>
<proteinExistence type="predicted"/>
<accession>A0A1J4U790</accession>
<evidence type="ECO:0000313" key="3">
    <source>
        <dbReference type="Proteomes" id="UP000181941"/>
    </source>
</evidence>
<evidence type="ECO:0000256" key="1">
    <source>
        <dbReference type="SAM" id="MobiDB-lite"/>
    </source>
</evidence>
<dbReference type="AlphaFoldDB" id="A0A1J4U790"/>
<feature type="compositionally biased region" description="Basic residues" evidence="1">
    <location>
        <begin position="1"/>
        <end position="12"/>
    </location>
</feature>